<evidence type="ECO:0000313" key="2">
    <source>
        <dbReference type="EMBL" id="KAF4366170.1"/>
    </source>
</evidence>
<gene>
    <name evidence="2" type="ORF">F8388_014888</name>
    <name evidence="3" type="ORF">G4B88_011035</name>
</gene>
<evidence type="ECO:0000313" key="4">
    <source>
        <dbReference type="Proteomes" id="UP000525078"/>
    </source>
</evidence>
<dbReference type="EMBL" id="JAATIP010000153">
    <property type="protein sequence ID" value="KAF4366170.1"/>
    <property type="molecule type" value="Genomic_DNA"/>
</dbReference>
<reference evidence="4 5" key="1">
    <citation type="journal article" date="2020" name="bioRxiv">
        <title>Sequence and annotation of 42 cannabis genomes reveals extensive copy number variation in cannabinoid synthesis and pathogen resistance genes.</title>
        <authorList>
            <person name="Mckernan K.J."/>
            <person name="Helbert Y."/>
            <person name="Kane L.T."/>
            <person name="Ebling H."/>
            <person name="Zhang L."/>
            <person name="Liu B."/>
            <person name="Eaton Z."/>
            <person name="Mclaughlin S."/>
            <person name="Kingan S."/>
            <person name="Baybayan P."/>
            <person name="Concepcion G."/>
            <person name="Jordan M."/>
            <person name="Riva A."/>
            <person name="Barbazuk W."/>
            <person name="Harkins T."/>
        </authorList>
    </citation>
    <scope>NUCLEOTIDE SEQUENCE [LARGE SCALE GENOMIC DNA]</scope>
    <source>
        <strain evidence="4 5">cv. Jamaican Lion 4</strain>
        <strain evidence="3">Father</strain>
        <strain evidence="2">Mother</strain>
        <tissue evidence="2">Leaf</tissue>
    </source>
</reference>
<name>A0A7J6F8T3_CANSA</name>
<proteinExistence type="predicted"/>
<dbReference type="EMBL" id="JAATIQ010000040">
    <property type="protein sequence ID" value="KAF4395571.1"/>
    <property type="molecule type" value="Genomic_DNA"/>
</dbReference>
<accession>A0A7J6F8T3</accession>
<evidence type="ECO:0000313" key="3">
    <source>
        <dbReference type="EMBL" id="KAF4395571.1"/>
    </source>
</evidence>
<protein>
    <recommendedName>
        <fullName evidence="1">Poor homologous synapsis 1 PH domain-containing protein</fullName>
    </recommendedName>
</protein>
<dbReference type="Proteomes" id="UP000525078">
    <property type="component" value="Unassembled WGS sequence"/>
</dbReference>
<evidence type="ECO:0000259" key="1">
    <source>
        <dbReference type="Pfam" id="PF25349"/>
    </source>
</evidence>
<dbReference type="InterPro" id="IPR057619">
    <property type="entry name" value="PH_PHS1"/>
</dbReference>
<dbReference type="Proteomes" id="UP000583929">
    <property type="component" value="Unassembled WGS sequence"/>
</dbReference>
<comment type="caution">
    <text evidence="2">The sequence shown here is derived from an EMBL/GenBank/DDBJ whole genome shotgun (WGS) entry which is preliminary data.</text>
</comment>
<feature type="domain" description="Poor homologous synapsis 1 PH" evidence="1">
    <location>
        <begin position="23"/>
        <end position="163"/>
    </location>
</feature>
<dbReference type="AlphaFoldDB" id="A0A7J6F8T3"/>
<organism evidence="2 4">
    <name type="scientific">Cannabis sativa</name>
    <name type="common">Hemp</name>
    <name type="synonym">Marijuana</name>
    <dbReference type="NCBI Taxonomy" id="3483"/>
    <lineage>
        <taxon>Eukaryota</taxon>
        <taxon>Viridiplantae</taxon>
        <taxon>Streptophyta</taxon>
        <taxon>Embryophyta</taxon>
        <taxon>Tracheophyta</taxon>
        <taxon>Spermatophyta</taxon>
        <taxon>Magnoliopsida</taxon>
        <taxon>eudicotyledons</taxon>
        <taxon>Gunneridae</taxon>
        <taxon>Pentapetalae</taxon>
        <taxon>rosids</taxon>
        <taxon>fabids</taxon>
        <taxon>Rosales</taxon>
        <taxon>Cannabaceae</taxon>
        <taxon>Cannabis</taxon>
    </lineage>
</organism>
<sequence>MAESVALVPNRHVEKLATAIREGWEIEFSRFFSYPLLSSTSPHLLPLPPYLRNRRPFGTWITSMSPAWLQLLHTPSHPSVILTVLLGGEMQEEHYVTKLNFAWPHASCISGFPARGTKVVIVSYRDSVGEVQKFALRFSTICETEAFLGSIKDILNGASDNVPLNNEVGSAISSQSHFMPSNTPSHRAAEDMKMMTSVQAYSLELPAIAKIEASHQHSQIEAVSHQHSQIEAAQQHSQIKAAQHSQIEERMPTSHNFGSNFAAFPPSFTSFLTSYSPNIGYATENSTSFEENEVKTLLMKYLEDSSFNDMLNKVDRVINELGGDLTL</sequence>
<keyword evidence="5" id="KW-1185">Reference proteome</keyword>
<evidence type="ECO:0000313" key="5">
    <source>
        <dbReference type="Proteomes" id="UP000583929"/>
    </source>
</evidence>
<dbReference type="Pfam" id="PF25349">
    <property type="entry name" value="PH_PHS1"/>
    <property type="match status" value="1"/>
</dbReference>